<evidence type="ECO:0000313" key="1">
    <source>
        <dbReference type="EMBL" id="SVB25821.1"/>
    </source>
</evidence>
<accession>A0A382CJL1</accession>
<name>A0A382CJL1_9ZZZZ</name>
<organism evidence="1">
    <name type="scientific">marine metagenome</name>
    <dbReference type="NCBI Taxonomy" id="408172"/>
    <lineage>
        <taxon>unclassified sequences</taxon>
        <taxon>metagenomes</taxon>
        <taxon>ecological metagenomes</taxon>
    </lineage>
</organism>
<reference evidence="1" key="1">
    <citation type="submission" date="2018-05" db="EMBL/GenBank/DDBJ databases">
        <authorList>
            <person name="Lanie J.A."/>
            <person name="Ng W.-L."/>
            <person name="Kazmierczak K.M."/>
            <person name="Andrzejewski T.M."/>
            <person name="Davidsen T.M."/>
            <person name="Wayne K.J."/>
            <person name="Tettelin H."/>
            <person name="Glass J.I."/>
            <person name="Rusch D."/>
            <person name="Podicherti R."/>
            <person name="Tsui H.-C.T."/>
            <person name="Winkler M.E."/>
        </authorList>
    </citation>
    <scope>NUCLEOTIDE SEQUENCE</scope>
</reference>
<gene>
    <name evidence="1" type="ORF">METZ01_LOCUS178675</name>
</gene>
<protein>
    <submittedName>
        <fullName evidence="1">Uncharacterized protein</fullName>
    </submittedName>
</protein>
<feature type="non-terminal residue" evidence="1">
    <location>
        <position position="1"/>
    </location>
</feature>
<dbReference type="EMBL" id="UINC01034650">
    <property type="protein sequence ID" value="SVB25821.1"/>
    <property type="molecule type" value="Genomic_DNA"/>
</dbReference>
<sequence>YEIWNLKNCYETYLLATLTIE</sequence>
<dbReference type="AlphaFoldDB" id="A0A382CJL1"/>
<proteinExistence type="predicted"/>